<dbReference type="WBParaSite" id="GPUH_0000425501-mRNA-1">
    <property type="protein sequence ID" value="GPUH_0000425501-mRNA-1"/>
    <property type="gene ID" value="GPUH_0000425501"/>
</dbReference>
<evidence type="ECO:0000313" key="1">
    <source>
        <dbReference type="WBParaSite" id="GPUH_0000425501-mRNA-1"/>
    </source>
</evidence>
<dbReference type="AlphaFoldDB" id="A0A183D6A7"/>
<organism evidence="1">
    <name type="scientific">Gongylonema pulchrum</name>
    <dbReference type="NCBI Taxonomy" id="637853"/>
    <lineage>
        <taxon>Eukaryota</taxon>
        <taxon>Metazoa</taxon>
        <taxon>Ecdysozoa</taxon>
        <taxon>Nematoda</taxon>
        <taxon>Chromadorea</taxon>
        <taxon>Rhabditida</taxon>
        <taxon>Spirurina</taxon>
        <taxon>Spiruromorpha</taxon>
        <taxon>Spiruroidea</taxon>
        <taxon>Gongylonematidae</taxon>
        <taxon>Gongylonema</taxon>
    </lineage>
</organism>
<protein>
    <submittedName>
        <fullName evidence="1">Uncharacterized protein</fullName>
    </submittedName>
</protein>
<proteinExistence type="predicted"/>
<reference evidence="1" key="1">
    <citation type="submission" date="2016-06" db="UniProtKB">
        <authorList>
            <consortium name="WormBaseParasite"/>
        </authorList>
    </citation>
    <scope>IDENTIFICATION</scope>
</reference>
<sequence>LQAEISPLRKAEISQLPAAVKADNAKRNALPPGLRFDHELEMVLPEGADEGEGTKGTQTKRTKIYSGYCLRPFPAARGNYAVDYSRKTNVKLRKESSS</sequence>
<accession>A0A183D6A7</accession>
<name>A0A183D6A7_9BILA</name>